<dbReference type="PATRIC" id="fig|161398.10.peg.1033"/>
<dbReference type="RefSeq" id="WP_058029266.1">
    <property type="nucleotide sequence ID" value="NZ_CP013187.1"/>
</dbReference>
<evidence type="ECO:0000256" key="1">
    <source>
        <dbReference type="SAM" id="SignalP"/>
    </source>
</evidence>
<dbReference type="PROSITE" id="PS51257">
    <property type="entry name" value="PROKAR_LIPOPROTEIN"/>
    <property type="match status" value="1"/>
</dbReference>
<evidence type="ECO:0000313" key="2">
    <source>
        <dbReference type="EMBL" id="ALO41532.1"/>
    </source>
</evidence>
<name>A0A0S2JZR9_9GAMM</name>
<dbReference type="OrthoDB" id="9804441at2"/>
<proteinExistence type="predicted"/>
<keyword evidence="3" id="KW-1185">Reference proteome</keyword>
<sequence length="257" mass="29680">MKAIKLVFAMLLSCSFTFACAKPVSELEKLTKDLSVWFQSADKSNLSYWQYTLKENLHYLQAASNVFGGGDLVYRYNAKACVISIPHRFFDTHTYKIGQQVFNSHCQLMLSNTHHRHSDSLDKQSMDYSKRRDTLHNSAILAFQALHKDAKIIQLHGFNQSKRRSDEGKQADFIISQGKKGNVIKQQLTLCLSKISRNSYFYPELIRELGGTKNILHTLEIKPFSFIHIEISKPMRERLIKEQHTMSQFSECINQVI</sequence>
<dbReference type="EMBL" id="CP013187">
    <property type="protein sequence ID" value="ALO41532.1"/>
    <property type="molecule type" value="Genomic_DNA"/>
</dbReference>
<dbReference type="AlphaFoldDB" id="A0A0S2JZR9"/>
<accession>A0A0S2JZR9</accession>
<feature type="signal peptide" evidence="1">
    <location>
        <begin position="1"/>
        <end position="21"/>
    </location>
</feature>
<protein>
    <submittedName>
        <fullName evidence="2">Uncharacterized protein</fullName>
    </submittedName>
</protein>
<dbReference type="STRING" id="161398.PP2015_1014"/>
<feature type="chain" id="PRO_5006600890" evidence="1">
    <location>
        <begin position="22"/>
        <end position="257"/>
    </location>
</feature>
<dbReference type="KEGG" id="pphe:PP2015_1014"/>
<keyword evidence="1" id="KW-0732">Signal</keyword>
<evidence type="ECO:0000313" key="3">
    <source>
        <dbReference type="Proteomes" id="UP000061457"/>
    </source>
</evidence>
<dbReference type="Proteomes" id="UP000061457">
    <property type="component" value="Chromosome I"/>
</dbReference>
<gene>
    <name evidence="2" type="ORF">PP2015_1014</name>
</gene>
<reference evidence="2 3" key="1">
    <citation type="submission" date="2015-11" db="EMBL/GenBank/DDBJ databases">
        <authorList>
            <person name="Zhang Y."/>
            <person name="Guo Z."/>
        </authorList>
    </citation>
    <scope>NUCLEOTIDE SEQUENCE [LARGE SCALE GENOMIC DNA]</scope>
    <source>
        <strain evidence="2 3">KCTC 12086</strain>
    </source>
</reference>
<organism evidence="2 3">
    <name type="scientific">Pseudoalteromonas phenolica</name>
    <dbReference type="NCBI Taxonomy" id="161398"/>
    <lineage>
        <taxon>Bacteria</taxon>
        <taxon>Pseudomonadati</taxon>
        <taxon>Pseudomonadota</taxon>
        <taxon>Gammaproteobacteria</taxon>
        <taxon>Alteromonadales</taxon>
        <taxon>Pseudoalteromonadaceae</taxon>
        <taxon>Pseudoalteromonas</taxon>
    </lineage>
</organism>